<dbReference type="InterPro" id="IPR036388">
    <property type="entry name" value="WH-like_DNA-bd_sf"/>
</dbReference>
<evidence type="ECO:0000313" key="5">
    <source>
        <dbReference type="Proteomes" id="UP000003505"/>
    </source>
</evidence>
<dbReference type="InterPro" id="IPR003488">
    <property type="entry name" value="DprA"/>
</dbReference>
<dbReference type="SUPFAM" id="SSF47781">
    <property type="entry name" value="RuvA domain 2-like"/>
    <property type="match status" value="1"/>
</dbReference>
<evidence type="ECO:0000259" key="2">
    <source>
        <dbReference type="Pfam" id="PF02481"/>
    </source>
</evidence>
<dbReference type="InterPro" id="IPR041614">
    <property type="entry name" value="DprA_WH"/>
</dbReference>
<dbReference type="Gene3D" id="3.40.50.450">
    <property type="match status" value="1"/>
</dbReference>
<reference evidence="4 5" key="1">
    <citation type="submission" date="2009-09" db="EMBL/GenBank/DDBJ databases">
        <authorList>
            <person name="Weinstock G."/>
            <person name="Sodergren E."/>
            <person name="Clifton S."/>
            <person name="Fulton L."/>
            <person name="Fulton B."/>
            <person name="Courtney L."/>
            <person name="Fronick C."/>
            <person name="Harrison M."/>
            <person name="Strong C."/>
            <person name="Farmer C."/>
            <person name="Delahaunty K."/>
            <person name="Markovic C."/>
            <person name="Hall O."/>
            <person name="Minx P."/>
            <person name="Tomlinson C."/>
            <person name="Mitreva M."/>
            <person name="Nelson J."/>
            <person name="Hou S."/>
            <person name="Wollam A."/>
            <person name="Pepin K.H."/>
            <person name="Johnson M."/>
            <person name="Bhonagiri V."/>
            <person name="Nash W.E."/>
            <person name="Warren W."/>
            <person name="Chinwalla A."/>
            <person name="Mardis E.R."/>
            <person name="Wilson R.K."/>
        </authorList>
    </citation>
    <scope>NUCLEOTIDE SEQUENCE [LARGE SCALE GENOMIC DNA]</scope>
    <source>
        <strain evidence="5">ATCC 35185 / DSM 20758 / VPI D19B-28</strain>
    </source>
</reference>
<evidence type="ECO:0000256" key="1">
    <source>
        <dbReference type="ARBA" id="ARBA00006525"/>
    </source>
</evidence>
<gene>
    <name evidence="4" type="primary">dprA</name>
    <name evidence="4" type="ORF">SELSPUOL_00416</name>
</gene>
<sequence>MERGDFMERFFLAALCRAPSVGSRVAASLVRVFGSAQDAWHARAEALRAAHLSPERAAALHDFCRRNEALPEKIAAACEKGGISLFVPSDEVYPARLKEIYNPPQTLFCRGSLDCLKHPAVAMVGARHASAYGKGAAEDIALGLAERGFVVVSGAARGIDTASHKGALQAGATVAVLGCGVDVAYPRENARLLAEIAEKGAVISEYAPGTAPLAAFFPARNRIISGVAHGTIVVEAAERSGSLITAEFALSEGRDVFAVPGSIYSATSRGCHRLIQQGARLVVSAADVAAEYEDGASRTSASPPQELTEEEAAVYALLSREAALSLDELICRLQGKAANVAFLLLGLRVKGLVEETPMRTYIRSAKGKSV</sequence>
<dbReference type="AlphaFoldDB" id="C9LSJ1"/>
<comment type="caution">
    <text evidence="4">The sequence shown here is derived from an EMBL/GenBank/DDBJ whole genome shotgun (WGS) entry which is preliminary data.</text>
</comment>
<dbReference type="GO" id="GO:0009294">
    <property type="term" value="P:DNA-mediated transformation"/>
    <property type="evidence" value="ECO:0007669"/>
    <property type="project" value="InterPro"/>
</dbReference>
<dbReference type="eggNOG" id="COG0758">
    <property type="taxonomic scope" value="Bacteria"/>
</dbReference>
<name>C9LSJ1_SELS3</name>
<protein>
    <submittedName>
        <fullName evidence="4">DNA protecting protein DprA</fullName>
    </submittedName>
</protein>
<dbReference type="PANTHER" id="PTHR43022">
    <property type="entry name" value="PROTEIN SMF"/>
    <property type="match status" value="1"/>
</dbReference>
<feature type="domain" description="DprA winged helix" evidence="3">
    <location>
        <begin position="300"/>
        <end position="357"/>
    </location>
</feature>
<dbReference type="PANTHER" id="PTHR43022:SF1">
    <property type="entry name" value="PROTEIN SMF"/>
    <property type="match status" value="1"/>
</dbReference>
<dbReference type="Proteomes" id="UP000003505">
    <property type="component" value="Unassembled WGS sequence"/>
</dbReference>
<dbReference type="Gene3D" id="1.10.10.10">
    <property type="entry name" value="Winged helix-like DNA-binding domain superfamily/Winged helix DNA-binding domain"/>
    <property type="match status" value="1"/>
</dbReference>
<organism evidence="4 5">
    <name type="scientific">Selenomonas sputigena (strain ATCC 35185 / DSM 20758 / CCUG 44933 / VPI D19B-28)</name>
    <dbReference type="NCBI Taxonomy" id="546271"/>
    <lineage>
        <taxon>Bacteria</taxon>
        <taxon>Bacillati</taxon>
        <taxon>Bacillota</taxon>
        <taxon>Negativicutes</taxon>
        <taxon>Selenomonadales</taxon>
        <taxon>Selenomonadaceae</taxon>
        <taxon>Selenomonas</taxon>
    </lineage>
</organism>
<evidence type="ECO:0000313" key="4">
    <source>
        <dbReference type="EMBL" id="EEX78231.1"/>
    </source>
</evidence>
<dbReference type="NCBIfam" id="TIGR00732">
    <property type="entry name" value="dprA"/>
    <property type="match status" value="1"/>
</dbReference>
<comment type="similarity">
    <text evidence="1">Belongs to the DprA/Smf family.</text>
</comment>
<proteinExistence type="inferred from homology"/>
<dbReference type="InterPro" id="IPR057666">
    <property type="entry name" value="DrpA_SLOG"/>
</dbReference>
<dbReference type="STRING" id="546271.Selsp_1743"/>
<dbReference type="Pfam" id="PF02481">
    <property type="entry name" value="DNA_processg_A"/>
    <property type="match status" value="1"/>
</dbReference>
<dbReference type="EMBL" id="ACKP02000010">
    <property type="protein sequence ID" value="EEX78231.1"/>
    <property type="molecule type" value="Genomic_DNA"/>
</dbReference>
<dbReference type="SUPFAM" id="SSF102405">
    <property type="entry name" value="MCP/YpsA-like"/>
    <property type="match status" value="1"/>
</dbReference>
<dbReference type="Pfam" id="PF17782">
    <property type="entry name" value="WHD_DprA"/>
    <property type="match status" value="1"/>
</dbReference>
<feature type="domain" description="Smf/DprA SLOG" evidence="2">
    <location>
        <begin position="86"/>
        <end position="292"/>
    </location>
</feature>
<accession>C9LSJ1</accession>
<dbReference type="InterPro" id="IPR010994">
    <property type="entry name" value="RuvA_2-like"/>
</dbReference>
<evidence type="ECO:0000259" key="3">
    <source>
        <dbReference type="Pfam" id="PF17782"/>
    </source>
</evidence>